<gene>
    <name evidence="2" type="ORF">EYF80_062689</name>
</gene>
<feature type="transmembrane region" description="Helical" evidence="1">
    <location>
        <begin position="33"/>
        <end position="60"/>
    </location>
</feature>
<keyword evidence="1" id="KW-0472">Membrane</keyword>
<dbReference type="AlphaFoldDB" id="A0A4Z2EEG8"/>
<accession>A0A4Z2EEG8</accession>
<protein>
    <submittedName>
        <fullName evidence="2">Uncharacterized protein</fullName>
    </submittedName>
</protein>
<proteinExistence type="predicted"/>
<name>A0A4Z2EEG8_9TELE</name>
<keyword evidence="3" id="KW-1185">Reference proteome</keyword>
<evidence type="ECO:0000256" key="1">
    <source>
        <dbReference type="SAM" id="Phobius"/>
    </source>
</evidence>
<keyword evidence="1" id="KW-1133">Transmembrane helix</keyword>
<reference evidence="2 3" key="1">
    <citation type="submission" date="2019-03" db="EMBL/GenBank/DDBJ databases">
        <title>First draft genome of Liparis tanakae, snailfish: a comprehensive survey of snailfish specific genes.</title>
        <authorList>
            <person name="Kim W."/>
            <person name="Song I."/>
            <person name="Jeong J.-H."/>
            <person name="Kim D."/>
            <person name="Kim S."/>
            <person name="Ryu S."/>
            <person name="Song J.Y."/>
            <person name="Lee S.K."/>
        </authorList>
    </citation>
    <scope>NUCLEOTIDE SEQUENCE [LARGE SCALE GENOMIC DNA]</scope>
    <source>
        <tissue evidence="2">Muscle</tissue>
    </source>
</reference>
<evidence type="ECO:0000313" key="3">
    <source>
        <dbReference type="Proteomes" id="UP000314294"/>
    </source>
</evidence>
<comment type="caution">
    <text evidence="2">The sequence shown here is derived from an EMBL/GenBank/DDBJ whole genome shotgun (WGS) entry which is preliminary data.</text>
</comment>
<organism evidence="2 3">
    <name type="scientific">Liparis tanakae</name>
    <name type="common">Tanaka's snailfish</name>
    <dbReference type="NCBI Taxonomy" id="230148"/>
    <lineage>
        <taxon>Eukaryota</taxon>
        <taxon>Metazoa</taxon>
        <taxon>Chordata</taxon>
        <taxon>Craniata</taxon>
        <taxon>Vertebrata</taxon>
        <taxon>Euteleostomi</taxon>
        <taxon>Actinopterygii</taxon>
        <taxon>Neopterygii</taxon>
        <taxon>Teleostei</taxon>
        <taxon>Neoteleostei</taxon>
        <taxon>Acanthomorphata</taxon>
        <taxon>Eupercaria</taxon>
        <taxon>Perciformes</taxon>
        <taxon>Cottioidei</taxon>
        <taxon>Cottales</taxon>
        <taxon>Liparidae</taxon>
        <taxon>Liparis</taxon>
    </lineage>
</organism>
<sequence length="90" mass="10219">MLQPDGEQSDRGGRAPARYRTESLSFRFTLKGLFYLFCRIQSAFISGAAVVAGVLIGSIWQGWKHDTRADNHRLLAEDEESIAYRQFSHL</sequence>
<keyword evidence="1" id="KW-0812">Transmembrane</keyword>
<evidence type="ECO:0000313" key="2">
    <source>
        <dbReference type="EMBL" id="TNN27168.1"/>
    </source>
</evidence>
<dbReference type="EMBL" id="SRLO01008765">
    <property type="protein sequence ID" value="TNN27168.1"/>
    <property type="molecule type" value="Genomic_DNA"/>
</dbReference>
<dbReference type="Proteomes" id="UP000314294">
    <property type="component" value="Unassembled WGS sequence"/>
</dbReference>